<gene>
    <name evidence="2" type="ORF">UFOVP1247_288</name>
    <name evidence="1" type="ORF">UFOVP970_328</name>
</gene>
<dbReference type="EMBL" id="LR797195">
    <property type="protein sequence ID" value="CAB4193917.1"/>
    <property type="molecule type" value="Genomic_DNA"/>
</dbReference>
<evidence type="ECO:0000313" key="2">
    <source>
        <dbReference type="EMBL" id="CAB4193917.1"/>
    </source>
</evidence>
<reference evidence="1" key="1">
    <citation type="submission" date="2020-05" db="EMBL/GenBank/DDBJ databases">
        <authorList>
            <person name="Chiriac C."/>
            <person name="Salcher M."/>
            <person name="Ghai R."/>
            <person name="Kavagutti S V."/>
        </authorList>
    </citation>
    <scope>NUCLEOTIDE SEQUENCE</scope>
</reference>
<name>A0A6J5PWV8_9CAUD</name>
<sequence length="317" mass="33699">MPFTPISLPIQQVLMTNFVTDIATITNANTLLLQAKLEDLINDLEIDIANLSIGTDNPINYIKAQSVIIQDQSLIYQTGSPTPTIIASLTKNLSGESIFQADHIIANIDLSIDGGSVNTLLVNTASTFDGTAEFNAPITINSSVIESQESISSTFTFDPLSVLYPTTATTNITLTSTSRQNIFVTLPVTTAPTINAVYTGTAINAAITNFKIIIDFDLTTPPLPNTKFTIYIVDVVNSVAASIMSVLQLAALPFTIEGGTNLSIAAPIITHNNTSSIGLASTIALEQYGTNITFNYILDSATDDRLIVSSLVGASIF</sequence>
<proteinExistence type="predicted"/>
<dbReference type="EMBL" id="LR796916">
    <property type="protein sequence ID" value="CAB4175702.1"/>
    <property type="molecule type" value="Genomic_DNA"/>
</dbReference>
<organism evidence="1">
    <name type="scientific">uncultured Caudovirales phage</name>
    <dbReference type="NCBI Taxonomy" id="2100421"/>
    <lineage>
        <taxon>Viruses</taxon>
        <taxon>Duplodnaviria</taxon>
        <taxon>Heunggongvirae</taxon>
        <taxon>Uroviricota</taxon>
        <taxon>Caudoviricetes</taxon>
        <taxon>Peduoviridae</taxon>
        <taxon>Maltschvirus</taxon>
        <taxon>Maltschvirus maltsch</taxon>
    </lineage>
</organism>
<protein>
    <submittedName>
        <fullName evidence="1">Uncharacterized protein</fullName>
    </submittedName>
</protein>
<accession>A0A6J5PWV8</accession>
<evidence type="ECO:0000313" key="1">
    <source>
        <dbReference type="EMBL" id="CAB4175702.1"/>
    </source>
</evidence>